<feature type="compositionally biased region" description="Acidic residues" evidence="5">
    <location>
        <begin position="237"/>
        <end position="256"/>
    </location>
</feature>
<feature type="region of interest" description="Disordered" evidence="5">
    <location>
        <begin position="216"/>
        <end position="327"/>
    </location>
</feature>
<feature type="compositionally biased region" description="Polar residues" evidence="5">
    <location>
        <begin position="257"/>
        <end position="266"/>
    </location>
</feature>
<accession>A0AAD2FY50</accession>
<dbReference type="PROSITE" id="PS50089">
    <property type="entry name" value="ZF_RING_2"/>
    <property type="match status" value="1"/>
</dbReference>
<evidence type="ECO:0000313" key="8">
    <source>
        <dbReference type="EMBL" id="CAJ1956925.1"/>
    </source>
</evidence>
<evidence type="ECO:0000256" key="6">
    <source>
        <dbReference type="SAM" id="SignalP"/>
    </source>
</evidence>
<evidence type="ECO:0000256" key="5">
    <source>
        <dbReference type="SAM" id="MobiDB-lite"/>
    </source>
</evidence>
<dbReference type="InterPro" id="IPR013083">
    <property type="entry name" value="Znf_RING/FYVE/PHD"/>
</dbReference>
<feature type="compositionally biased region" description="Polar residues" evidence="5">
    <location>
        <begin position="108"/>
        <end position="118"/>
    </location>
</feature>
<dbReference type="SMART" id="SM00184">
    <property type="entry name" value="RING"/>
    <property type="match status" value="1"/>
</dbReference>
<dbReference type="AlphaFoldDB" id="A0AAD2FY50"/>
<evidence type="ECO:0000256" key="4">
    <source>
        <dbReference type="PROSITE-ProRule" id="PRU00175"/>
    </source>
</evidence>
<organism evidence="8 9">
    <name type="scientific">Cylindrotheca closterium</name>
    <dbReference type="NCBI Taxonomy" id="2856"/>
    <lineage>
        <taxon>Eukaryota</taxon>
        <taxon>Sar</taxon>
        <taxon>Stramenopiles</taxon>
        <taxon>Ochrophyta</taxon>
        <taxon>Bacillariophyta</taxon>
        <taxon>Bacillariophyceae</taxon>
        <taxon>Bacillariophycidae</taxon>
        <taxon>Bacillariales</taxon>
        <taxon>Bacillariaceae</taxon>
        <taxon>Cylindrotheca</taxon>
    </lineage>
</organism>
<keyword evidence="1" id="KW-0479">Metal-binding</keyword>
<comment type="caution">
    <text evidence="8">The sequence shown here is derived from an EMBL/GenBank/DDBJ whole genome shotgun (WGS) entry which is preliminary data.</text>
</comment>
<dbReference type="SUPFAM" id="SSF57850">
    <property type="entry name" value="RING/U-box"/>
    <property type="match status" value="1"/>
</dbReference>
<name>A0AAD2FY50_9STRA</name>
<keyword evidence="2 4" id="KW-0863">Zinc-finger</keyword>
<feature type="signal peptide" evidence="6">
    <location>
        <begin position="1"/>
        <end position="18"/>
    </location>
</feature>
<evidence type="ECO:0000313" key="9">
    <source>
        <dbReference type="Proteomes" id="UP001295423"/>
    </source>
</evidence>
<dbReference type="GO" id="GO:0008270">
    <property type="term" value="F:zinc ion binding"/>
    <property type="evidence" value="ECO:0007669"/>
    <property type="project" value="UniProtKB-KW"/>
</dbReference>
<dbReference type="GO" id="GO:0061630">
    <property type="term" value="F:ubiquitin protein ligase activity"/>
    <property type="evidence" value="ECO:0007669"/>
    <property type="project" value="TreeGrafter"/>
</dbReference>
<dbReference type="EMBL" id="CAKOGP040001925">
    <property type="protein sequence ID" value="CAJ1956925.1"/>
    <property type="molecule type" value="Genomic_DNA"/>
</dbReference>
<proteinExistence type="predicted"/>
<dbReference type="Gene3D" id="3.30.40.10">
    <property type="entry name" value="Zinc/RING finger domain, C3HC4 (zinc finger)"/>
    <property type="match status" value="1"/>
</dbReference>
<evidence type="ECO:0000256" key="1">
    <source>
        <dbReference type="ARBA" id="ARBA00022723"/>
    </source>
</evidence>
<dbReference type="GO" id="GO:0016567">
    <property type="term" value="P:protein ubiquitination"/>
    <property type="evidence" value="ECO:0007669"/>
    <property type="project" value="TreeGrafter"/>
</dbReference>
<feature type="domain" description="RING-type" evidence="7">
    <location>
        <begin position="143"/>
        <end position="187"/>
    </location>
</feature>
<keyword evidence="3" id="KW-0862">Zinc</keyword>
<protein>
    <recommendedName>
        <fullName evidence="7">RING-type domain-containing protein</fullName>
    </recommendedName>
</protein>
<feature type="chain" id="PRO_5042060513" description="RING-type domain-containing protein" evidence="6">
    <location>
        <begin position="19"/>
        <end position="346"/>
    </location>
</feature>
<dbReference type="PANTHER" id="PTHR45969:SF69">
    <property type="entry name" value="FINGER DOMAIN PROTEIN, PUTATIVE (AFU_ORTHOLOGUE AFUA_3G12190)-RELATED"/>
    <property type="match status" value="1"/>
</dbReference>
<feature type="region of interest" description="Disordered" evidence="5">
    <location>
        <begin position="86"/>
        <end position="118"/>
    </location>
</feature>
<dbReference type="Proteomes" id="UP001295423">
    <property type="component" value="Unassembled WGS sequence"/>
</dbReference>
<dbReference type="InterPro" id="IPR001841">
    <property type="entry name" value="Znf_RING"/>
</dbReference>
<evidence type="ECO:0000256" key="2">
    <source>
        <dbReference type="ARBA" id="ARBA00022771"/>
    </source>
</evidence>
<sequence>MLDFLFLGLAIALWACYCCRRRRGIQGLRRVPILTPKPFMSEEDRLALIEKQLVTVKIGGTFGSVCNLVTAARSMYEANCCNCAAGASSSNKKNKDCKNKNDPQKPNETSASSFDPHASQRSVLSRTWSAASVAAAQQRQDECIICFEEYQEGHEICWAKTDQCQHVFHKTCALEWLKRDDNCPLCRVDIINAKTVTYEEVDADEVLLDATELELHEAESNDDDLELGEAPTTTETEGNDTESEGDDNAGQDEESNTTDLPSTSIALSEGPQVSEDSPPLVEHHDLEAGEQDSVEVVVLPPAPSHQEEIIPASADDETEESSFNRFSKAVPSRSVDFAGSIHTDGE</sequence>
<gene>
    <name evidence="8" type="ORF">CYCCA115_LOCUS16464</name>
</gene>
<evidence type="ECO:0000259" key="7">
    <source>
        <dbReference type="PROSITE" id="PS50089"/>
    </source>
</evidence>
<keyword evidence="6" id="KW-0732">Signal</keyword>
<reference evidence="8" key="1">
    <citation type="submission" date="2023-08" db="EMBL/GenBank/DDBJ databases">
        <authorList>
            <person name="Audoor S."/>
            <person name="Bilcke G."/>
        </authorList>
    </citation>
    <scope>NUCLEOTIDE SEQUENCE</scope>
</reference>
<dbReference type="PANTHER" id="PTHR45969">
    <property type="entry name" value="RING ZINC FINGER PROTEIN-RELATED"/>
    <property type="match status" value="1"/>
</dbReference>
<keyword evidence="9" id="KW-1185">Reference proteome</keyword>
<dbReference type="Pfam" id="PF13639">
    <property type="entry name" value="zf-RING_2"/>
    <property type="match status" value="1"/>
</dbReference>
<evidence type="ECO:0000256" key="3">
    <source>
        <dbReference type="ARBA" id="ARBA00022833"/>
    </source>
</evidence>
<feature type="compositionally biased region" description="Basic and acidic residues" evidence="5">
    <location>
        <begin position="93"/>
        <end position="105"/>
    </location>
</feature>